<dbReference type="PANTHER" id="PTHR42648:SF11">
    <property type="entry name" value="TRANSPOSON TY4-P GAG-POL POLYPROTEIN"/>
    <property type="match status" value="1"/>
</dbReference>
<keyword evidence="4" id="KW-0378">Hydrolase</keyword>
<proteinExistence type="predicted"/>
<evidence type="ECO:0000256" key="5">
    <source>
        <dbReference type="ARBA" id="ARBA00022842"/>
    </source>
</evidence>
<evidence type="ECO:0000313" key="14">
    <source>
        <dbReference type="Proteomes" id="UP001151760"/>
    </source>
</evidence>
<dbReference type="CDD" id="cd09272">
    <property type="entry name" value="RNase_HI_RT_Ty1"/>
    <property type="match status" value="1"/>
</dbReference>
<evidence type="ECO:0000256" key="4">
    <source>
        <dbReference type="ARBA" id="ARBA00022801"/>
    </source>
</evidence>
<keyword evidence="8" id="KW-0548">Nucleotidyltransferase</keyword>
<comment type="caution">
    <text evidence="13">The sequence shown here is derived from an EMBL/GenBank/DDBJ whole genome shotgun (WGS) entry which is preliminary data.</text>
</comment>
<dbReference type="EMBL" id="BQNB010013886">
    <property type="protein sequence ID" value="GJT21410.1"/>
    <property type="molecule type" value="Genomic_DNA"/>
</dbReference>
<evidence type="ECO:0000256" key="8">
    <source>
        <dbReference type="ARBA" id="ARBA00022932"/>
    </source>
</evidence>
<evidence type="ECO:0000256" key="10">
    <source>
        <dbReference type="ARBA" id="ARBA00023268"/>
    </source>
</evidence>
<keyword evidence="3" id="KW-0255">Endonuclease</keyword>
<protein>
    <submittedName>
        <fullName evidence="13">Retrovirus-related pol polyprotein from transposon TNT 1-94</fullName>
    </submittedName>
</protein>
<dbReference type="InterPro" id="IPR039537">
    <property type="entry name" value="Retrotran_Ty1/copia-like"/>
</dbReference>
<dbReference type="SUPFAM" id="SSF53098">
    <property type="entry name" value="Ribonuclease H-like"/>
    <property type="match status" value="1"/>
</dbReference>
<accession>A0ABQ5C2Z8</accession>
<feature type="compositionally biased region" description="Basic and acidic residues" evidence="11">
    <location>
        <begin position="1211"/>
        <end position="1243"/>
    </location>
</feature>
<dbReference type="InterPro" id="IPR025724">
    <property type="entry name" value="GAG-pre-integrase_dom"/>
</dbReference>
<dbReference type="Pfam" id="PF07727">
    <property type="entry name" value="RVT_2"/>
    <property type="match status" value="1"/>
</dbReference>
<dbReference type="Pfam" id="PF13976">
    <property type="entry name" value="gag_pre-integrs"/>
    <property type="match status" value="1"/>
</dbReference>
<keyword evidence="5" id="KW-0460">Magnesium</keyword>
<reference evidence="13" key="2">
    <citation type="submission" date="2022-01" db="EMBL/GenBank/DDBJ databases">
        <authorList>
            <person name="Yamashiro T."/>
            <person name="Shiraishi A."/>
            <person name="Satake H."/>
            <person name="Nakayama K."/>
        </authorList>
    </citation>
    <scope>NUCLEOTIDE SEQUENCE</scope>
</reference>
<keyword evidence="8" id="KW-0239">DNA-directed DNA polymerase</keyword>
<evidence type="ECO:0000256" key="3">
    <source>
        <dbReference type="ARBA" id="ARBA00022759"/>
    </source>
</evidence>
<feature type="compositionally biased region" description="Basic and acidic residues" evidence="11">
    <location>
        <begin position="1251"/>
        <end position="1264"/>
    </location>
</feature>
<name>A0ABQ5C2Z8_9ASTR</name>
<keyword evidence="2" id="KW-0479">Metal-binding</keyword>
<keyword evidence="7" id="KW-0695">RNA-directed DNA polymerase</keyword>
<dbReference type="InterPro" id="IPR036397">
    <property type="entry name" value="RNaseH_sf"/>
</dbReference>
<keyword evidence="9" id="KW-0233">DNA recombination</keyword>
<evidence type="ECO:0000256" key="2">
    <source>
        <dbReference type="ARBA" id="ARBA00022723"/>
    </source>
</evidence>
<sequence length="1337" mass="152219">MSNHATSWDKVNNESNIVNESLTAELEIYKERVKILEQRFNVDLSGHEKFIDSQMDDMIRMKNKKFAAFETKIDTLKQALSKHRIKPILYDGNMLSNTHDVFSVLDDEETLILAEESRLKIVEKQNDPIMKKEKNNITPIDYSELNKLAEDFGKRFVPQQELSAEQKFWLQSSDNNSEEPSTSNTPVKIKVLSELPKLQGKDTVISNLKETILSLRENANPAKLKKYIDEIETINIELEHTLKNELRKLKGKTMINTVVSKPHATTIALGMFKLDLEPLALKVLKNKDAHLDYIKHSREHADIFLEIVKSTRALRDLDSNLDSACKSNRFTGASGSKLKAITKNNKIHRNHQVTTRPIKFTSTKVVPLKETTTKSVVIPTQGIMVYSRRPKALKSVGQFCDSDLEVAFRKHTYFVRNLKGVDLLTGSRETNLYTLSIGDMMKSSPICLLSKASKTKSWLWHRCLSHLNFGTINQLAKQGLVRGLPKLKFEKDHLCSTCSLGKSKKQSHKPKFEDTNQEKLYLLHMELCGPMCVESINGKKYILIIGIEFVNQTLRSYYKDVGISYETSRTPQQNGVVERQNQTLVEAARTMLIYANAPLFLWAEAVATTCYTQNYSLIRLYHGKKPYELLHDRKPNLSYLLVFGALCYPTNDSEDLGKLKAKADVDFDELTTMASKQSSLGPVLNEMTPGTLSSGLVPQPPSSIPFVPPIRNDWDTLLQPLFDEYFHPSPCVDHPVPEVAAHVPAVSTGTPSSISVDQDVPSPKELNEFELLKVWELVSRPDHVMIITLKWIYKVKLDELGAICIFLAFAAHMNMVVYQMDAKTAFLNGILRVEKFSKRTVDPTLFIRREGKDILLVQIYVDDIIFASTKPDLCEKISEIMCLKFKMSMMGKMSFFLGLSISQSHRGIFLNQSKYALEIIKKYGMETSDPVDTLMVEKSELDADPQGKEVDPIGYRGMIGSLMYLASSRLDLQFAVCMCARYQTLIVLVAKILEEVHLEHIDIRYHFIKEQVENEVVELYFVRTEYQLADIFTKALGRERLVFLINKLGMRSMSPEMLKSLADEEHASSGTLSRRVQGVDFDEVRDDEATLTFLLSLGYKGPLHKHPNMYVDHMHQPWRTLASIINKCLFDKISSNDRLRKSRIDILWGMFYRENEYGLSILETMLTDGIKQSESYHVFIKYFIGQIPPTKSKGKGSKGKKTADTIEEDIDVSKELDPEPARKRTASRRVEAARQVHDTHARIVTEPVPEPARRRPLELKESKKTSRRQLGTRGSSEETGVSLGVPDESTIVPATSSEGTESEYSEEEDDDETIKWVDTDEEEEKKNDDDDKRIDLK</sequence>
<evidence type="ECO:0000259" key="12">
    <source>
        <dbReference type="PROSITE" id="PS50994"/>
    </source>
</evidence>
<keyword evidence="14" id="KW-1185">Reference proteome</keyword>
<gene>
    <name evidence="13" type="ORF">Tco_0891347</name>
</gene>
<evidence type="ECO:0000313" key="13">
    <source>
        <dbReference type="EMBL" id="GJT21410.1"/>
    </source>
</evidence>
<evidence type="ECO:0000256" key="11">
    <source>
        <dbReference type="SAM" id="MobiDB-lite"/>
    </source>
</evidence>
<feature type="region of interest" description="Disordered" evidence="11">
    <location>
        <begin position="1190"/>
        <end position="1337"/>
    </location>
</feature>
<feature type="compositionally biased region" description="Polar residues" evidence="11">
    <location>
        <begin position="1268"/>
        <end position="1279"/>
    </location>
</feature>
<feature type="compositionally biased region" description="Acidic residues" evidence="11">
    <location>
        <begin position="1300"/>
        <end position="1312"/>
    </location>
</feature>
<keyword evidence="1" id="KW-0540">Nuclease</keyword>
<organism evidence="13 14">
    <name type="scientific">Tanacetum coccineum</name>
    <dbReference type="NCBI Taxonomy" id="301880"/>
    <lineage>
        <taxon>Eukaryota</taxon>
        <taxon>Viridiplantae</taxon>
        <taxon>Streptophyta</taxon>
        <taxon>Embryophyta</taxon>
        <taxon>Tracheophyta</taxon>
        <taxon>Spermatophyta</taxon>
        <taxon>Magnoliopsida</taxon>
        <taxon>eudicotyledons</taxon>
        <taxon>Gunneridae</taxon>
        <taxon>Pentapetalae</taxon>
        <taxon>asterids</taxon>
        <taxon>campanulids</taxon>
        <taxon>Asterales</taxon>
        <taxon>Asteraceae</taxon>
        <taxon>Asteroideae</taxon>
        <taxon>Anthemideae</taxon>
        <taxon>Anthemidinae</taxon>
        <taxon>Tanacetum</taxon>
    </lineage>
</organism>
<keyword evidence="6" id="KW-0229">DNA integration</keyword>
<evidence type="ECO:0000256" key="9">
    <source>
        <dbReference type="ARBA" id="ARBA00023172"/>
    </source>
</evidence>
<keyword evidence="8" id="KW-0808">Transferase</keyword>
<evidence type="ECO:0000256" key="1">
    <source>
        <dbReference type="ARBA" id="ARBA00022722"/>
    </source>
</evidence>
<feature type="domain" description="Integrase catalytic" evidence="12">
    <location>
        <begin position="530"/>
        <end position="634"/>
    </location>
</feature>
<dbReference type="Gene3D" id="3.30.420.10">
    <property type="entry name" value="Ribonuclease H-like superfamily/Ribonuclease H"/>
    <property type="match status" value="1"/>
</dbReference>
<dbReference type="PANTHER" id="PTHR42648">
    <property type="entry name" value="TRANSPOSASE, PUTATIVE-RELATED"/>
    <property type="match status" value="1"/>
</dbReference>
<dbReference type="InterPro" id="IPR013103">
    <property type="entry name" value="RVT_2"/>
</dbReference>
<dbReference type="InterPro" id="IPR012337">
    <property type="entry name" value="RNaseH-like_sf"/>
</dbReference>
<evidence type="ECO:0000256" key="6">
    <source>
        <dbReference type="ARBA" id="ARBA00022908"/>
    </source>
</evidence>
<feature type="compositionally biased region" description="Basic and acidic residues" evidence="11">
    <location>
        <begin position="1313"/>
        <end position="1337"/>
    </location>
</feature>
<reference evidence="13" key="1">
    <citation type="journal article" date="2022" name="Int. J. Mol. Sci.">
        <title>Draft Genome of Tanacetum Coccineum: Genomic Comparison of Closely Related Tanacetum-Family Plants.</title>
        <authorList>
            <person name="Yamashiro T."/>
            <person name="Shiraishi A."/>
            <person name="Nakayama K."/>
            <person name="Satake H."/>
        </authorList>
    </citation>
    <scope>NUCLEOTIDE SEQUENCE</scope>
</reference>
<evidence type="ECO:0000256" key="7">
    <source>
        <dbReference type="ARBA" id="ARBA00022918"/>
    </source>
</evidence>
<dbReference type="PROSITE" id="PS50994">
    <property type="entry name" value="INTEGRASE"/>
    <property type="match status" value="1"/>
</dbReference>
<keyword evidence="10" id="KW-0511">Multifunctional enzyme</keyword>
<dbReference type="InterPro" id="IPR001584">
    <property type="entry name" value="Integrase_cat-core"/>
</dbReference>
<dbReference type="Proteomes" id="UP001151760">
    <property type="component" value="Unassembled WGS sequence"/>
</dbReference>